<dbReference type="InterPro" id="IPR000873">
    <property type="entry name" value="AMP-dep_synth/lig_dom"/>
</dbReference>
<dbReference type="GO" id="GO:0016405">
    <property type="term" value="F:CoA-ligase activity"/>
    <property type="evidence" value="ECO:0007669"/>
    <property type="project" value="TreeGrafter"/>
</dbReference>
<feature type="domain" description="AMP-binding enzyme C-terminal" evidence="6">
    <location>
        <begin position="432"/>
        <end position="503"/>
    </location>
</feature>
<dbReference type="Pfam" id="PF00501">
    <property type="entry name" value="AMP-binding"/>
    <property type="match status" value="1"/>
</dbReference>
<evidence type="ECO:0000256" key="4">
    <source>
        <dbReference type="ARBA" id="ARBA00023140"/>
    </source>
</evidence>
<accession>A0A9N9XR35</accession>
<evidence type="ECO:0000313" key="7">
    <source>
        <dbReference type="EMBL" id="CAG9858752.1"/>
    </source>
</evidence>
<dbReference type="AlphaFoldDB" id="A0A9N9XR35"/>
<dbReference type="Gene3D" id="3.30.300.30">
    <property type="match status" value="1"/>
</dbReference>
<keyword evidence="4" id="KW-0576">Peroxisome</keyword>
<evidence type="ECO:0000256" key="2">
    <source>
        <dbReference type="ARBA" id="ARBA00006432"/>
    </source>
</evidence>
<reference evidence="7" key="1">
    <citation type="submission" date="2022-01" db="EMBL/GenBank/DDBJ databases">
        <authorList>
            <person name="King R."/>
        </authorList>
    </citation>
    <scope>NUCLEOTIDE SEQUENCE</scope>
</reference>
<evidence type="ECO:0000256" key="3">
    <source>
        <dbReference type="ARBA" id="ARBA00022598"/>
    </source>
</evidence>
<keyword evidence="3" id="KW-0436">Ligase</keyword>
<evidence type="ECO:0000259" key="5">
    <source>
        <dbReference type="Pfam" id="PF00501"/>
    </source>
</evidence>
<gene>
    <name evidence="7" type="ORF">PHYEVI_LOCUS5139</name>
</gene>
<dbReference type="PROSITE" id="PS00455">
    <property type="entry name" value="AMP_BINDING"/>
    <property type="match status" value="1"/>
</dbReference>
<dbReference type="EMBL" id="OU900095">
    <property type="protein sequence ID" value="CAG9858752.1"/>
    <property type="molecule type" value="Genomic_DNA"/>
</dbReference>
<dbReference type="Proteomes" id="UP001153712">
    <property type="component" value="Chromosome 2"/>
</dbReference>
<dbReference type="InterPro" id="IPR020845">
    <property type="entry name" value="AMP-binding_CS"/>
</dbReference>
<dbReference type="InterPro" id="IPR042099">
    <property type="entry name" value="ANL_N_sf"/>
</dbReference>
<dbReference type="Gene3D" id="3.40.50.12780">
    <property type="entry name" value="N-terminal domain of ligase-like"/>
    <property type="match status" value="1"/>
</dbReference>
<dbReference type="GO" id="GO:0005777">
    <property type="term" value="C:peroxisome"/>
    <property type="evidence" value="ECO:0007669"/>
    <property type="project" value="UniProtKB-SubCell"/>
</dbReference>
<comment type="subcellular location">
    <subcellularLocation>
        <location evidence="1">Peroxisome</location>
    </subcellularLocation>
</comment>
<protein>
    <submittedName>
        <fullName evidence="7">Uncharacterized protein</fullName>
    </submittedName>
</protein>
<comment type="similarity">
    <text evidence="2">Belongs to the ATP-dependent AMP-binding enzyme family.</text>
</comment>
<feature type="domain" description="AMP-dependent synthetase/ligase" evidence="5">
    <location>
        <begin position="29"/>
        <end position="381"/>
    </location>
</feature>
<evidence type="ECO:0000259" key="6">
    <source>
        <dbReference type="Pfam" id="PF13193"/>
    </source>
</evidence>
<dbReference type="SUPFAM" id="SSF56801">
    <property type="entry name" value="Acetyl-CoA synthetase-like"/>
    <property type="match status" value="1"/>
</dbReference>
<sequence length="516" mass="57599">MSRKNVIAGPKVEYQEYKGSLGEFYFENAGEFNSDIFQVDADTNEHETFGTIKSKSVRLAINLQKHGLTSDGCVVICSNNTTYSCVPHVAAQFLGAATAALHPKQSQSEWTHCLDVVRPSHVFVEERDVLKMEKSIETLKEKPMLVVFGESREHLTYKDLVTTSDDDREATFRPVAKNCKDTAVILFSSGTTGAPKGMRSSHYSLINRTMPGLLDALLDIRRTAIGVCFYTGGRRIIPPVEFDPERMLQIIERHKVNYMFVSPVLMRSVIPLKKIAENYDTSSLVFVVTVGSILHADEVLELRRIFPGTVVTQAYGSSETTTLGTAFALPEDGRWLSKLESVGKVTANCEIKVIDVATGEALGPRQTGEIYVKTALLFSGYCRSNSTDYLDDEGFFKTGDLGYYDEDECFYIVGRLSETFKSRDYFIRPSHLEHILRGHPDVLEAGVFCSQDGLPAACVTLKARATSTVEDIEDYYNGIVSDWERLRGGLKIVSDIPMTSTHKIQRYKLPEVYSKS</sequence>
<proteinExistence type="inferred from homology"/>
<dbReference type="OrthoDB" id="10253869at2759"/>
<dbReference type="PANTHER" id="PTHR24096">
    <property type="entry name" value="LONG-CHAIN-FATTY-ACID--COA LIGASE"/>
    <property type="match status" value="1"/>
</dbReference>
<evidence type="ECO:0000256" key="1">
    <source>
        <dbReference type="ARBA" id="ARBA00004275"/>
    </source>
</evidence>
<dbReference type="PANTHER" id="PTHR24096:SF149">
    <property type="entry name" value="AMP-BINDING DOMAIN-CONTAINING PROTEIN-RELATED"/>
    <property type="match status" value="1"/>
</dbReference>
<dbReference type="InterPro" id="IPR025110">
    <property type="entry name" value="AMP-bd_C"/>
</dbReference>
<name>A0A9N9XR35_PHYSR</name>
<dbReference type="Pfam" id="PF13193">
    <property type="entry name" value="AMP-binding_C"/>
    <property type="match status" value="1"/>
</dbReference>
<keyword evidence="8" id="KW-1185">Reference proteome</keyword>
<evidence type="ECO:0000313" key="8">
    <source>
        <dbReference type="Proteomes" id="UP001153712"/>
    </source>
</evidence>
<dbReference type="InterPro" id="IPR045851">
    <property type="entry name" value="AMP-bd_C_sf"/>
</dbReference>
<organism evidence="7 8">
    <name type="scientific">Phyllotreta striolata</name>
    <name type="common">Striped flea beetle</name>
    <name type="synonym">Crioceris striolata</name>
    <dbReference type="NCBI Taxonomy" id="444603"/>
    <lineage>
        <taxon>Eukaryota</taxon>
        <taxon>Metazoa</taxon>
        <taxon>Ecdysozoa</taxon>
        <taxon>Arthropoda</taxon>
        <taxon>Hexapoda</taxon>
        <taxon>Insecta</taxon>
        <taxon>Pterygota</taxon>
        <taxon>Neoptera</taxon>
        <taxon>Endopterygota</taxon>
        <taxon>Coleoptera</taxon>
        <taxon>Polyphaga</taxon>
        <taxon>Cucujiformia</taxon>
        <taxon>Chrysomeloidea</taxon>
        <taxon>Chrysomelidae</taxon>
        <taxon>Galerucinae</taxon>
        <taxon>Alticini</taxon>
        <taxon>Phyllotreta</taxon>
    </lineage>
</organism>